<dbReference type="GO" id="GO:0016787">
    <property type="term" value="F:hydrolase activity"/>
    <property type="evidence" value="ECO:0007669"/>
    <property type="project" value="UniProtKB-KW"/>
</dbReference>
<dbReference type="AlphaFoldDB" id="A0AA86AKH4"/>
<feature type="binding site" evidence="8">
    <location>
        <position position="98"/>
    </location>
    <ligand>
        <name>Mg(2+)</name>
        <dbReference type="ChEBI" id="CHEBI:18420"/>
    </ligand>
</feature>
<protein>
    <recommendedName>
        <fullName evidence="8">Ribonuclease VapC</fullName>
        <shortName evidence="8">RNase VapC</shortName>
        <ecNumber evidence="8">3.1.-.-</ecNumber>
    </recommendedName>
    <alternativeName>
        <fullName evidence="8">Toxin VapC</fullName>
    </alternativeName>
</protein>
<evidence type="ECO:0000256" key="1">
    <source>
        <dbReference type="ARBA" id="ARBA00001946"/>
    </source>
</evidence>
<dbReference type="NCBIfam" id="NF010285">
    <property type="entry name" value="PRK13725.1"/>
    <property type="match status" value="1"/>
</dbReference>
<evidence type="ECO:0000256" key="7">
    <source>
        <dbReference type="ARBA" id="ARBA00038093"/>
    </source>
</evidence>
<reference evidence="10 11" key="1">
    <citation type="journal article" date="2014" name="Environ. Microbiol.">
        <title>Insights into organohalide respiration and the versatile catabolism of Sulfurospirillum multivorans gained from comparative genomics and physiological studies.</title>
        <authorList>
            <person name="Goris T."/>
            <person name="Schubert T."/>
            <person name="Gadkari J."/>
            <person name="Wubet T."/>
            <person name="Tarkka M."/>
            <person name="Buscot F."/>
            <person name="Adrian L."/>
            <person name="Diekert G."/>
        </authorList>
    </citation>
    <scope>NUCLEOTIDE SEQUENCE [LARGE SCALE GENOMIC DNA]</scope>
    <source>
        <strain evidence="11">DM 12446 / JCM 15788 / NBRC 109480</strain>
    </source>
</reference>
<dbReference type="EC" id="3.1.-.-" evidence="8"/>
<evidence type="ECO:0000256" key="5">
    <source>
        <dbReference type="ARBA" id="ARBA00022801"/>
    </source>
</evidence>
<comment type="similarity">
    <text evidence="7 8">Belongs to the PINc/VapC protein family.</text>
</comment>
<comment type="cofactor">
    <cofactor evidence="1 8">
        <name>Mg(2+)</name>
        <dbReference type="ChEBI" id="CHEBI:18420"/>
    </cofactor>
</comment>
<dbReference type="CDD" id="cd09881">
    <property type="entry name" value="PIN_VapC4-5_FitB-like"/>
    <property type="match status" value="1"/>
</dbReference>
<organism evidence="10 11">
    <name type="scientific">Sulfurospirillum multivorans (strain DM 12446 / JCM 15788 / NBRC 109480)</name>
    <dbReference type="NCBI Taxonomy" id="1150621"/>
    <lineage>
        <taxon>Bacteria</taxon>
        <taxon>Pseudomonadati</taxon>
        <taxon>Campylobacterota</taxon>
        <taxon>Epsilonproteobacteria</taxon>
        <taxon>Campylobacterales</taxon>
        <taxon>Sulfurospirillaceae</taxon>
        <taxon>Sulfurospirillum</taxon>
    </lineage>
</organism>
<dbReference type="PANTHER" id="PTHR33653">
    <property type="entry name" value="RIBONUCLEASE VAPC2"/>
    <property type="match status" value="1"/>
</dbReference>
<proteinExistence type="inferred from homology"/>
<dbReference type="EMBL" id="CP007201">
    <property type="protein sequence ID" value="AHJ12455.1"/>
    <property type="molecule type" value="Genomic_DNA"/>
</dbReference>
<dbReference type="GO" id="GO:0090729">
    <property type="term" value="F:toxin activity"/>
    <property type="evidence" value="ECO:0007669"/>
    <property type="project" value="UniProtKB-KW"/>
</dbReference>
<dbReference type="InterPro" id="IPR022907">
    <property type="entry name" value="VapC_family"/>
</dbReference>
<dbReference type="HAMAP" id="MF_00265">
    <property type="entry name" value="VapC_Nob1"/>
    <property type="match status" value="1"/>
</dbReference>
<evidence type="ECO:0000259" key="9">
    <source>
        <dbReference type="SMART" id="SM00670"/>
    </source>
</evidence>
<keyword evidence="4 8" id="KW-0479">Metal-binding</keyword>
<dbReference type="PANTHER" id="PTHR33653:SF1">
    <property type="entry name" value="RIBONUCLEASE VAPC2"/>
    <property type="match status" value="1"/>
</dbReference>
<evidence type="ECO:0000256" key="2">
    <source>
        <dbReference type="ARBA" id="ARBA00022649"/>
    </source>
</evidence>
<keyword evidence="3 8" id="KW-0540">Nuclease</keyword>
<dbReference type="InterPro" id="IPR002716">
    <property type="entry name" value="PIN_dom"/>
</dbReference>
<dbReference type="InterPro" id="IPR050556">
    <property type="entry name" value="Type_II_TA_system_RNase"/>
</dbReference>
<dbReference type="InterPro" id="IPR029060">
    <property type="entry name" value="PIN-like_dom_sf"/>
</dbReference>
<dbReference type="Gene3D" id="3.40.50.1010">
    <property type="entry name" value="5'-nuclease"/>
    <property type="match status" value="1"/>
</dbReference>
<name>A0AA86AKH4_SULMK</name>
<keyword evidence="8" id="KW-0800">Toxin</keyword>
<dbReference type="GO" id="GO:0004540">
    <property type="term" value="F:RNA nuclease activity"/>
    <property type="evidence" value="ECO:0007669"/>
    <property type="project" value="InterPro"/>
</dbReference>
<gene>
    <name evidence="8" type="primary">vapC</name>
    <name evidence="10" type="ORF">SMUL_1192</name>
</gene>
<feature type="binding site" evidence="8">
    <location>
        <position position="6"/>
    </location>
    <ligand>
        <name>Mg(2+)</name>
        <dbReference type="ChEBI" id="CHEBI:18420"/>
    </ligand>
</feature>
<dbReference type="Proteomes" id="UP000019322">
    <property type="component" value="Chromosome"/>
</dbReference>
<keyword evidence="2 8" id="KW-1277">Toxin-antitoxin system</keyword>
<keyword evidence="5 8" id="KW-0378">Hydrolase</keyword>
<accession>A0AA86AKH4</accession>
<dbReference type="SUPFAM" id="SSF88723">
    <property type="entry name" value="PIN domain-like"/>
    <property type="match status" value="1"/>
</dbReference>
<sequence>MKKMLDTNICIYIIKNKPPSVLEELKKCDVGDIILSSITVSELIYGAHKSQFVEKTLKAIEHFLIPFDVADYDYKASLEYGKIRANLEQKGQPIGSLDTLIAAHAKSLDVVLVTNNMKEFERVEGLKVENWVR</sequence>
<evidence type="ECO:0000256" key="3">
    <source>
        <dbReference type="ARBA" id="ARBA00022722"/>
    </source>
</evidence>
<dbReference type="KEGG" id="smul:SMUL_1192"/>
<dbReference type="Pfam" id="PF01850">
    <property type="entry name" value="PIN"/>
    <property type="match status" value="1"/>
</dbReference>
<dbReference type="SMART" id="SM00670">
    <property type="entry name" value="PINc"/>
    <property type="match status" value="1"/>
</dbReference>
<comment type="function">
    <text evidence="8">Toxic component of a toxin-antitoxin (TA) system. An RNase.</text>
</comment>
<feature type="domain" description="PIN" evidence="9">
    <location>
        <begin position="1"/>
        <end position="121"/>
    </location>
</feature>
<evidence type="ECO:0000256" key="6">
    <source>
        <dbReference type="ARBA" id="ARBA00022842"/>
    </source>
</evidence>
<dbReference type="GO" id="GO:0000287">
    <property type="term" value="F:magnesium ion binding"/>
    <property type="evidence" value="ECO:0007669"/>
    <property type="project" value="UniProtKB-UniRule"/>
</dbReference>
<keyword evidence="6 8" id="KW-0460">Magnesium</keyword>
<evidence type="ECO:0000256" key="8">
    <source>
        <dbReference type="HAMAP-Rule" id="MF_00265"/>
    </source>
</evidence>
<evidence type="ECO:0000313" key="10">
    <source>
        <dbReference type="EMBL" id="AHJ12455.1"/>
    </source>
</evidence>
<evidence type="ECO:0000313" key="11">
    <source>
        <dbReference type="Proteomes" id="UP000019322"/>
    </source>
</evidence>
<evidence type="ECO:0000256" key="4">
    <source>
        <dbReference type="ARBA" id="ARBA00022723"/>
    </source>
</evidence>